<dbReference type="PROSITE" id="PS50125">
    <property type="entry name" value="GUANYLATE_CYCLASE_2"/>
    <property type="match status" value="1"/>
</dbReference>
<dbReference type="InterPro" id="IPR029787">
    <property type="entry name" value="Nucleotide_cyclase"/>
</dbReference>
<reference evidence="2 3" key="1">
    <citation type="submission" date="2022-11" db="EMBL/GenBank/DDBJ databases">
        <title>Minimal conservation of predation-associated metabolite biosynthetic gene clusters underscores biosynthetic potential of Myxococcota including descriptions for ten novel species: Archangium lansinium sp. nov., Myxococcus landrumus sp. nov., Nannocystis bai.</title>
        <authorList>
            <person name="Ahearne A."/>
            <person name="Stevens C."/>
            <person name="Dowd S."/>
        </authorList>
    </citation>
    <scope>NUCLEOTIDE SEQUENCE [LARGE SCALE GENOMIC DNA]</scope>
    <source>
        <strain evidence="2 3">NCELM</strain>
    </source>
</reference>
<keyword evidence="3" id="KW-1185">Reference proteome</keyword>
<protein>
    <submittedName>
        <fullName evidence="2">Adenylate/guanylate cyclase domain-containing protein</fullName>
    </submittedName>
</protein>
<sequence>MTASPHARESLLIELSRSITEDTLAGVPELAVVQGVCDRLVAGGVPLSRMIVGVDTLHPLVGGRLYTWRRDVGIECDEITREASLPTAPMWVASPFHHLLDGGESLYRFRCPPADGRYPFPVLEELAATGITDYIACVHRLGDTVKMGEFDCVYSSWGSDAPAGFAEADVVLAAALGPFLAAAMLSCTVRQITRTVVETYLGGDAGGRVLRGAIARGVAERIRAVVWFSDLKGFTSMVDSTDPELVLPLLNDYADPQVEAIHAHGGTVLKFIGDGLLGMFPVGDSTAEAASHALAAADAAFAALAEVSARRVAAGLPATGAYLALHLGDVFYGNIGGAARLDFTVIGPAVNEAARISAMCRPLAQDVLVSQAFADALPVARTRLVALGSHRLRGVAQAQALHAVVPATRG</sequence>
<gene>
    <name evidence="2" type="ORF">POL58_31295</name>
</gene>
<feature type="domain" description="Guanylate cyclase" evidence="1">
    <location>
        <begin position="225"/>
        <end position="357"/>
    </location>
</feature>
<name>A0ABT5BDQ1_9BACT</name>
<accession>A0ABT5BDQ1</accession>
<evidence type="ECO:0000313" key="2">
    <source>
        <dbReference type="EMBL" id="MDC0672275.1"/>
    </source>
</evidence>
<dbReference type="SMART" id="SM00044">
    <property type="entry name" value="CYCc"/>
    <property type="match status" value="1"/>
</dbReference>
<dbReference type="CDD" id="cd07302">
    <property type="entry name" value="CHD"/>
    <property type="match status" value="1"/>
</dbReference>
<dbReference type="EMBL" id="JAQNDN010000019">
    <property type="protein sequence ID" value="MDC0672275.1"/>
    <property type="molecule type" value="Genomic_DNA"/>
</dbReference>
<organism evidence="2 3">
    <name type="scientific">Nannocystis radixulma</name>
    <dbReference type="NCBI Taxonomy" id="2995305"/>
    <lineage>
        <taxon>Bacteria</taxon>
        <taxon>Pseudomonadati</taxon>
        <taxon>Myxococcota</taxon>
        <taxon>Polyangia</taxon>
        <taxon>Nannocystales</taxon>
        <taxon>Nannocystaceae</taxon>
        <taxon>Nannocystis</taxon>
    </lineage>
</organism>
<evidence type="ECO:0000313" key="3">
    <source>
        <dbReference type="Proteomes" id="UP001217838"/>
    </source>
</evidence>
<dbReference type="Gene3D" id="3.30.70.1230">
    <property type="entry name" value="Nucleotide cyclase"/>
    <property type="match status" value="1"/>
</dbReference>
<dbReference type="RefSeq" id="WP_272003732.1">
    <property type="nucleotide sequence ID" value="NZ_JAQNDN010000019.1"/>
</dbReference>
<comment type="caution">
    <text evidence="2">The sequence shown here is derived from an EMBL/GenBank/DDBJ whole genome shotgun (WGS) entry which is preliminary data.</text>
</comment>
<dbReference type="PANTHER" id="PTHR43081:SF11">
    <property type="entry name" value="BLR2264 PROTEIN"/>
    <property type="match status" value="1"/>
</dbReference>
<proteinExistence type="predicted"/>
<dbReference type="InterPro" id="IPR001054">
    <property type="entry name" value="A/G_cyclase"/>
</dbReference>
<dbReference type="InterPro" id="IPR050697">
    <property type="entry name" value="Adenylyl/Guanylyl_Cyclase_3/4"/>
</dbReference>
<dbReference type="SUPFAM" id="SSF55073">
    <property type="entry name" value="Nucleotide cyclase"/>
    <property type="match status" value="1"/>
</dbReference>
<dbReference type="Proteomes" id="UP001217838">
    <property type="component" value="Unassembled WGS sequence"/>
</dbReference>
<dbReference type="PANTHER" id="PTHR43081">
    <property type="entry name" value="ADENYLATE CYCLASE, TERMINAL-DIFFERENTIATION SPECIFIC-RELATED"/>
    <property type="match status" value="1"/>
</dbReference>
<evidence type="ECO:0000259" key="1">
    <source>
        <dbReference type="PROSITE" id="PS50125"/>
    </source>
</evidence>
<dbReference type="Pfam" id="PF00211">
    <property type="entry name" value="Guanylate_cyc"/>
    <property type="match status" value="1"/>
</dbReference>